<feature type="compositionally biased region" description="Low complexity" evidence="1">
    <location>
        <begin position="598"/>
        <end position="625"/>
    </location>
</feature>
<feature type="compositionally biased region" description="Basic and acidic residues" evidence="1">
    <location>
        <begin position="106"/>
        <end position="122"/>
    </location>
</feature>
<proteinExistence type="predicted"/>
<feature type="region of interest" description="Disordered" evidence="1">
    <location>
        <begin position="594"/>
        <end position="716"/>
    </location>
</feature>
<feature type="compositionally biased region" description="Basic and acidic residues" evidence="1">
    <location>
        <begin position="155"/>
        <end position="169"/>
    </location>
</feature>
<feature type="compositionally biased region" description="Basic and acidic residues" evidence="1">
    <location>
        <begin position="707"/>
        <end position="716"/>
    </location>
</feature>
<accession>A0ABR2YMD0</accession>
<organism evidence="2 3">
    <name type="scientific">Coccomyxa subellipsoidea</name>
    <dbReference type="NCBI Taxonomy" id="248742"/>
    <lineage>
        <taxon>Eukaryota</taxon>
        <taxon>Viridiplantae</taxon>
        <taxon>Chlorophyta</taxon>
        <taxon>core chlorophytes</taxon>
        <taxon>Trebouxiophyceae</taxon>
        <taxon>Trebouxiophyceae incertae sedis</taxon>
        <taxon>Coccomyxaceae</taxon>
        <taxon>Coccomyxa</taxon>
    </lineage>
</organism>
<dbReference type="PANTHER" id="PTHR14296:SF3">
    <property type="entry name" value="DIKAR, ISOFORM F"/>
    <property type="match status" value="1"/>
</dbReference>
<evidence type="ECO:0000256" key="1">
    <source>
        <dbReference type="SAM" id="MobiDB-lite"/>
    </source>
</evidence>
<gene>
    <name evidence="2" type="ORF">WJX75_004093</name>
</gene>
<feature type="compositionally biased region" description="Acidic residues" evidence="1">
    <location>
        <begin position="176"/>
        <end position="186"/>
    </location>
</feature>
<sequence>MTCKSSFANLSTLLRLYPQLVFLYRPNADPIISQLALAGCGNLSCDKEAGERSNRDVMTAAVQKYKTMSSLMLANEQPQQNLDNSRLQSEHAREPGIMPEGPRQNRAREDSVSLSDSVKEPSGDSDYMQPKHQPSADSDFTDDSTSARNRKRKRQAEDVRERPDNEMTRKLRPAQGEEEEDIPGNEDDAHASDLEDLQTGPPVLARSVGQEQEEEERQQLHRSWEMAAVLDFLDLFREDLKLDRAFTAHELESVLILSPGGEGLLGAVHIALLKGISTRSDITPVNWTMYLSERLKQMWRTGGEPWPPPFAPRRGHEAMEYAVLPTVDRVLALKALCEARLDRDDLRGKVEDAIRPSKETRAAAKATGFLPSVDDFRRQPLGVDSSGLEYHYFELRLCSEGEGRMYRETPADLVPKAKATKARGVRAQPPPPGVWELLGSSVEDLTEVGQKLQRSKKKPDRTLASRILDEIVPDLIVRREEEEKRLRVSQRLQRQMGNVLLDPEGGFGRARRERKTVDYSGASYDTMIRAAIRGQSSRHEGGGGSRRFAAQDEPMVITPAEAAMMGMRRGRSAHTVEAMPEDYGVAIEWRRGRSTGQGNAPSASGGVNANGASAAPSAAPSTVPSRSQSAELGAWEALEESHGANGHSGAEATPEDLTSDYQEEQDEDEQPKAGLPTAQADQIEVDDQDLYVENDPLPKWNATSRRSRLEESAHGH</sequence>
<comment type="caution">
    <text evidence="2">The sequence shown here is derived from an EMBL/GenBank/DDBJ whole genome shotgun (WGS) entry which is preliminary data.</text>
</comment>
<feature type="compositionally biased region" description="Polar residues" evidence="1">
    <location>
        <begin position="77"/>
        <end position="87"/>
    </location>
</feature>
<keyword evidence="3" id="KW-1185">Reference proteome</keyword>
<dbReference type="InterPro" id="IPR028938">
    <property type="entry name" value="Rsf1-like"/>
</dbReference>
<name>A0ABR2YMD0_9CHLO</name>
<dbReference type="EMBL" id="JALJOT010000008">
    <property type="protein sequence ID" value="KAK9908195.1"/>
    <property type="molecule type" value="Genomic_DNA"/>
</dbReference>
<dbReference type="PANTHER" id="PTHR14296">
    <property type="entry name" value="REMODELING AND SPACING FACTOR 1"/>
    <property type="match status" value="1"/>
</dbReference>
<feature type="region of interest" description="Disordered" evidence="1">
    <location>
        <begin position="77"/>
        <end position="200"/>
    </location>
</feature>
<dbReference type="Proteomes" id="UP001491310">
    <property type="component" value="Unassembled WGS sequence"/>
</dbReference>
<protein>
    <recommendedName>
        <fullName evidence="4">DDT domain-containing protein</fullName>
    </recommendedName>
</protein>
<evidence type="ECO:0008006" key="4">
    <source>
        <dbReference type="Google" id="ProtNLM"/>
    </source>
</evidence>
<reference evidence="2 3" key="1">
    <citation type="journal article" date="2024" name="Nat. Commun.">
        <title>Phylogenomics reveals the evolutionary origins of lichenization in chlorophyte algae.</title>
        <authorList>
            <person name="Puginier C."/>
            <person name="Libourel C."/>
            <person name="Otte J."/>
            <person name="Skaloud P."/>
            <person name="Haon M."/>
            <person name="Grisel S."/>
            <person name="Petersen M."/>
            <person name="Berrin J.G."/>
            <person name="Delaux P.M."/>
            <person name="Dal Grande F."/>
            <person name="Keller J."/>
        </authorList>
    </citation>
    <scope>NUCLEOTIDE SEQUENCE [LARGE SCALE GENOMIC DNA]</scope>
    <source>
        <strain evidence="2 3">SAG 216-7</strain>
    </source>
</reference>
<feature type="compositionally biased region" description="Acidic residues" evidence="1">
    <location>
        <begin position="683"/>
        <end position="692"/>
    </location>
</feature>
<feature type="compositionally biased region" description="Acidic residues" evidence="1">
    <location>
        <begin position="653"/>
        <end position="669"/>
    </location>
</feature>
<feature type="compositionally biased region" description="Low complexity" evidence="1">
    <location>
        <begin position="135"/>
        <end position="147"/>
    </location>
</feature>
<evidence type="ECO:0000313" key="3">
    <source>
        <dbReference type="Proteomes" id="UP001491310"/>
    </source>
</evidence>
<evidence type="ECO:0000313" key="2">
    <source>
        <dbReference type="EMBL" id="KAK9908195.1"/>
    </source>
</evidence>